<name>A0A853DG76_9MICO</name>
<protein>
    <submittedName>
        <fullName evidence="1">Cell division protein FtsB</fullName>
    </submittedName>
</protein>
<comment type="caution">
    <text evidence="1">The sequence shown here is derived from an EMBL/GenBank/DDBJ whole genome shotgun (WGS) entry which is preliminary data.</text>
</comment>
<keyword evidence="2" id="KW-1185">Reference proteome</keyword>
<dbReference type="Pfam" id="PF04977">
    <property type="entry name" value="DivIC"/>
    <property type="match status" value="1"/>
</dbReference>
<proteinExistence type="predicted"/>
<keyword evidence="1" id="KW-0131">Cell cycle</keyword>
<accession>A0A853DG76</accession>
<sequence>MRRLTVLGALVVFLAVLITPTLRSYLRAQGDINGMRSQVASQQADIRSLQAQQKEWNDPAYVKAQAAKRLGFVAPGGTLTIVVDKQGTTHPVTKSGVVAATTASSTHPWYGQLWQSLVRTPPR</sequence>
<reference evidence="1 2" key="1">
    <citation type="submission" date="2020-07" db="EMBL/GenBank/DDBJ databases">
        <title>Sequencing the genomes of 1000 actinobacteria strains.</title>
        <authorList>
            <person name="Klenk H.-P."/>
        </authorList>
    </citation>
    <scope>NUCLEOTIDE SEQUENCE [LARGE SCALE GENOMIC DNA]</scope>
    <source>
        <strain evidence="1 2">DSM 29531</strain>
    </source>
</reference>
<dbReference type="Proteomes" id="UP000571817">
    <property type="component" value="Unassembled WGS sequence"/>
</dbReference>
<dbReference type="AlphaFoldDB" id="A0A853DG76"/>
<keyword evidence="1" id="KW-0132">Cell division</keyword>
<dbReference type="EMBL" id="JACCFW010000001">
    <property type="protein sequence ID" value="NYJ73700.1"/>
    <property type="molecule type" value="Genomic_DNA"/>
</dbReference>
<evidence type="ECO:0000313" key="2">
    <source>
        <dbReference type="Proteomes" id="UP000571817"/>
    </source>
</evidence>
<organism evidence="1 2">
    <name type="scientific">Allobranchiibius huperziae</name>
    <dbReference type="NCBI Taxonomy" id="1874116"/>
    <lineage>
        <taxon>Bacteria</taxon>
        <taxon>Bacillati</taxon>
        <taxon>Actinomycetota</taxon>
        <taxon>Actinomycetes</taxon>
        <taxon>Micrococcales</taxon>
        <taxon>Dermacoccaceae</taxon>
        <taxon>Allobranchiibius</taxon>
    </lineage>
</organism>
<gene>
    <name evidence="1" type="ORF">HNR15_000663</name>
</gene>
<dbReference type="InterPro" id="IPR007060">
    <property type="entry name" value="FtsL/DivIC"/>
</dbReference>
<evidence type="ECO:0000313" key="1">
    <source>
        <dbReference type="EMBL" id="NYJ73700.1"/>
    </source>
</evidence>
<dbReference type="RefSeq" id="WP_179479103.1">
    <property type="nucleotide sequence ID" value="NZ_JACCFW010000001.1"/>
</dbReference>
<dbReference type="GO" id="GO:0051301">
    <property type="term" value="P:cell division"/>
    <property type="evidence" value="ECO:0007669"/>
    <property type="project" value="UniProtKB-KW"/>
</dbReference>